<evidence type="ECO:0000256" key="1">
    <source>
        <dbReference type="ARBA" id="ARBA00005953"/>
    </source>
</evidence>
<evidence type="ECO:0000256" key="3">
    <source>
        <dbReference type="SAM" id="MobiDB-lite"/>
    </source>
</evidence>
<dbReference type="SUPFAM" id="SSF54637">
    <property type="entry name" value="Thioesterase/thiol ester dehydrase-isomerase"/>
    <property type="match status" value="1"/>
</dbReference>
<comment type="similarity">
    <text evidence="1">Belongs to the 4-hydroxybenzoyl-CoA thioesterase family.</text>
</comment>
<dbReference type="InterPro" id="IPR029069">
    <property type="entry name" value="HotDog_dom_sf"/>
</dbReference>
<dbReference type="GO" id="GO:0047617">
    <property type="term" value="F:fatty acyl-CoA hydrolase activity"/>
    <property type="evidence" value="ECO:0007669"/>
    <property type="project" value="TreeGrafter"/>
</dbReference>
<dbReference type="EMBL" id="PYGA01000002">
    <property type="protein sequence ID" value="PSK99890.1"/>
    <property type="molecule type" value="Genomic_DNA"/>
</dbReference>
<dbReference type="InterPro" id="IPR050563">
    <property type="entry name" value="4-hydroxybenzoyl-CoA_TE"/>
</dbReference>
<organism evidence="4 5">
    <name type="scientific">Murinocardiopsis flavida</name>
    <dbReference type="NCBI Taxonomy" id="645275"/>
    <lineage>
        <taxon>Bacteria</taxon>
        <taxon>Bacillati</taxon>
        <taxon>Actinomycetota</taxon>
        <taxon>Actinomycetes</taxon>
        <taxon>Streptosporangiales</taxon>
        <taxon>Nocardiopsidaceae</taxon>
        <taxon>Murinocardiopsis</taxon>
    </lineage>
</organism>
<evidence type="ECO:0000313" key="5">
    <source>
        <dbReference type="Proteomes" id="UP000240542"/>
    </source>
</evidence>
<keyword evidence="2 4" id="KW-0378">Hydrolase</keyword>
<dbReference type="Gene3D" id="3.10.129.10">
    <property type="entry name" value="Hotdog Thioesterase"/>
    <property type="match status" value="1"/>
</dbReference>
<protein>
    <submittedName>
        <fullName evidence="4">Acyl-CoA thioester hydrolase</fullName>
    </submittedName>
</protein>
<name>A0A2P8DRQ1_9ACTN</name>
<dbReference type="Proteomes" id="UP000240542">
    <property type="component" value="Unassembled WGS sequence"/>
</dbReference>
<sequence>MTAADADPGSGPGAGPDRDSDRDPATAPATDPVYPHWTEIPTRWADNDVYGHVNNTVHYAFMDTAINTWLVERGGLDFRDGPVVGLCVESSCVYTAEFAFPDVLAAGIRVGHLGNSSVRYEIGLYRSDRSTLVAEGRFAHVFCDRRTRRPVRIDGKLRAALEELRRKP</sequence>
<dbReference type="AlphaFoldDB" id="A0A2P8DRQ1"/>
<dbReference type="PANTHER" id="PTHR31793:SF27">
    <property type="entry name" value="NOVEL THIOESTERASE SUPERFAMILY DOMAIN AND SAPOSIN A-TYPE DOMAIN CONTAINING PROTEIN (0610012H03RIK)"/>
    <property type="match status" value="1"/>
</dbReference>
<feature type="region of interest" description="Disordered" evidence="3">
    <location>
        <begin position="1"/>
        <end position="34"/>
    </location>
</feature>
<evidence type="ECO:0000256" key="2">
    <source>
        <dbReference type="ARBA" id="ARBA00022801"/>
    </source>
</evidence>
<comment type="caution">
    <text evidence="4">The sequence shown here is derived from an EMBL/GenBank/DDBJ whole genome shotgun (WGS) entry which is preliminary data.</text>
</comment>
<dbReference type="OrthoDB" id="9799036at2"/>
<keyword evidence="5" id="KW-1185">Reference proteome</keyword>
<gene>
    <name evidence="4" type="ORF">CLV63_10217</name>
</gene>
<dbReference type="PANTHER" id="PTHR31793">
    <property type="entry name" value="4-HYDROXYBENZOYL-COA THIOESTERASE FAMILY MEMBER"/>
    <property type="match status" value="1"/>
</dbReference>
<dbReference type="Pfam" id="PF13279">
    <property type="entry name" value="4HBT_2"/>
    <property type="match status" value="1"/>
</dbReference>
<proteinExistence type="inferred from homology"/>
<dbReference type="CDD" id="cd00586">
    <property type="entry name" value="4HBT"/>
    <property type="match status" value="1"/>
</dbReference>
<dbReference type="RefSeq" id="WP_106581291.1">
    <property type="nucleotide sequence ID" value="NZ_PYGA01000002.1"/>
</dbReference>
<accession>A0A2P8DRQ1</accession>
<evidence type="ECO:0000313" key="4">
    <source>
        <dbReference type="EMBL" id="PSK99890.1"/>
    </source>
</evidence>
<reference evidence="4 5" key="1">
    <citation type="submission" date="2018-03" db="EMBL/GenBank/DDBJ databases">
        <title>Genomic Encyclopedia of Archaeal and Bacterial Type Strains, Phase II (KMG-II): from individual species to whole genera.</title>
        <authorList>
            <person name="Goeker M."/>
        </authorList>
    </citation>
    <scope>NUCLEOTIDE SEQUENCE [LARGE SCALE GENOMIC DNA]</scope>
    <source>
        <strain evidence="4 5">DSM 45312</strain>
    </source>
</reference>